<evidence type="ECO:0000313" key="3">
    <source>
        <dbReference type="Proteomes" id="UP001608902"/>
    </source>
</evidence>
<keyword evidence="3" id="KW-1185">Reference proteome</keyword>
<protein>
    <recommendedName>
        <fullName evidence="4">Secreted protein</fullName>
    </recommendedName>
</protein>
<name>A0ABD6EF86_9BILA</name>
<accession>A0ABD6EF86</accession>
<feature type="region of interest" description="Disordered" evidence="1">
    <location>
        <begin position="46"/>
        <end position="65"/>
    </location>
</feature>
<evidence type="ECO:0000256" key="1">
    <source>
        <dbReference type="SAM" id="MobiDB-lite"/>
    </source>
</evidence>
<dbReference type="EMBL" id="JBGFUD010003079">
    <property type="protein sequence ID" value="MFH4978321.1"/>
    <property type="molecule type" value="Genomic_DNA"/>
</dbReference>
<comment type="caution">
    <text evidence="2">The sequence shown here is derived from an EMBL/GenBank/DDBJ whole genome shotgun (WGS) entry which is preliminary data.</text>
</comment>
<gene>
    <name evidence="2" type="ORF">AB6A40_005030</name>
</gene>
<sequence length="90" mass="9968">MQSSTISAISTTVPFTLIIWLLKSILLTTVVECWPDGSPCTTSTIMESMDPSEAPEHRGGLQLTTPPFTIDVKDDCYVKNRPIERKSIII</sequence>
<proteinExistence type="predicted"/>
<organism evidence="2 3">
    <name type="scientific">Gnathostoma spinigerum</name>
    <dbReference type="NCBI Taxonomy" id="75299"/>
    <lineage>
        <taxon>Eukaryota</taxon>
        <taxon>Metazoa</taxon>
        <taxon>Ecdysozoa</taxon>
        <taxon>Nematoda</taxon>
        <taxon>Chromadorea</taxon>
        <taxon>Rhabditida</taxon>
        <taxon>Spirurina</taxon>
        <taxon>Gnathostomatomorpha</taxon>
        <taxon>Gnathostomatoidea</taxon>
        <taxon>Gnathostomatidae</taxon>
        <taxon>Gnathostoma</taxon>
    </lineage>
</organism>
<reference evidence="2 3" key="1">
    <citation type="submission" date="2024-08" db="EMBL/GenBank/DDBJ databases">
        <title>Gnathostoma spinigerum genome.</title>
        <authorList>
            <person name="Gonzalez-Bertolin B."/>
            <person name="Monzon S."/>
            <person name="Zaballos A."/>
            <person name="Jimenez P."/>
            <person name="Dekumyoy P."/>
            <person name="Varona S."/>
            <person name="Cuesta I."/>
            <person name="Sumanam S."/>
            <person name="Adisakwattana P."/>
            <person name="Gasser R.B."/>
            <person name="Hernandez-Gonzalez A."/>
            <person name="Young N.D."/>
            <person name="Perteguer M.J."/>
        </authorList>
    </citation>
    <scope>NUCLEOTIDE SEQUENCE [LARGE SCALE GENOMIC DNA]</scope>
    <source>
        <strain evidence="2">AL3</strain>
        <tissue evidence="2">Liver</tissue>
    </source>
</reference>
<evidence type="ECO:0008006" key="4">
    <source>
        <dbReference type="Google" id="ProtNLM"/>
    </source>
</evidence>
<evidence type="ECO:0000313" key="2">
    <source>
        <dbReference type="EMBL" id="MFH4978321.1"/>
    </source>
</evidence>
<dbReference type="AlphaFoldDB" id="A0ABD6EF86"/>
<dbReference type="Proteomes" id="UP001608902">
    <property type="component" value="Unassembled WGS sequence"/>
</dbReference>